<dbReference type="RefSeq" id="WP_106177852.1">
    <property type="nucleotide sequence ID" value="NZ_PVNH01000003.1"/>
</dbReference>
<dbReference type="OrthoDB" id="182039at2"/>
<accession>A0A2T0LYE7</accession>
<dbReference type="Gene3D" id="3.90.1300.10">
    <property type="entry name" value="Amidase signature (AS) domain"/>
    <property type="match status" value="1"/>
</dbReference>
<dbReference type="PROSITE" id="PS00571">
    <property type="entry name" value="AMIDASES"/>
    <property type="match status" value="1"/>
</dbReference>
<comment type="similarity">
    <text evidence="1">Belongs to the amidase family.</text>
</comment>
<dbReference type="Proteomes" id="UP000238362">
    <property type="component" value="Unassembled WGS sequence"/>
</dbReference>
<dbReference type="SUPFAM" id="SSF75304">
    <property type="entry name" value="Amidase signature (AS) enzymes"/>
    <property type="match status" value="1"/>
</dbReference>
<evidence type="ECO:0000313" key="3">
    <source>
        <dbReference type="EMBL" id="PRX49141.1"/>
    </source>
</evidence>
<dbReference type="PANTHER" id="PTHR11895:SF7">
    <property type="entry name" value="GLUTAMYL-TRNA(GLN) AMIDOTRANSFERASE SUBUNIT A, MITOCHONDRIAL"/>
    <property type="match status" value="1"/>
</dbReference>
<dbReference type="InterPro" id="IPR036928">
    <property type="entry name" value="AS_sf"/>
</dbReference>
<keyword evidence="3" id="KW-0808">Transferase</keyword>
<dbReference type="Pfam" id="PF01425">
    <property type="entry name" value="Amidase"/>
    <property type="match status" value="1"/>
</dbReference>
<dbReference type="NCBIfam" id="NF004815">
    <property type="entry name" value="PRK06169.1"/>
    <property type="match status" value="1"/>
</dbReference>
<gene>
    <name evidence="3" type="ORF">B0I33_103174</name>
</gene>
<dbReference type="InterPro" id="IPR023631">
    <property type="entry name" value="Amidase_dom"/>
</dbReference>
<dbReference type="InterPro" id="IPR000120">
    <property type="entry name" value="Amidase"/>
</dbReference>
<dbReference type="AlphaFoldDB" id="A0A2T0LYE7"/>
<dbReference type="EMBL" id="PVNH01000003">
    <property type="protein sequence ID" value="PRX49141.1"/>
    <property type="molecule type" value="Genomic_DNA"/>
</dbReference>
<evidence type="ECO:0000313" key="4">
    <source>
        <dbReference type="Proteomes" id="UP000238362"/>
    </source>
</evidence>
<organism evidence="3 4">
    <name type="scientific">Prauserella shujinwangii</name>
    <dbReference type="NCBI Taxonomy" id="1453103"/>
    <lineage>
        <taxon>Bacteria</taxon>
        <taxon>Bacillati</taxon>
        <taxon>Actinomycetota</taxon>
        <taxon>Actinomycetes</taxon>
        <taxon>Pseudonocardiales</taxon>
        <taxon>Pseudonocardiaceae</taxon>
        <taxon>Prauserella</taxon>
    </lineage>
</organism>
<name>A0A2T0LYE7_9PSEU</name>
<proteinExistence type="inferred from homology"/>
<feature type="domain" description="Amidase" evidence="2">
    <location>
        <begin position="26"/>
        <end position="447"/>
    </location>
</feature>
<dbReference type="PANTHER" id="PTHR11895">
    <property type="entry name" value="TRANSAMIDASE"/>
    <property type="match status" value="1"/>
</dbReference>
<evidence type="ECO:0000259" key="2">
    <source>
        <dbReference type="Pfam" id="PF01425"/>
    </source>
</evidence>
<dbReference type="GO" id="GO:0016740">
    <property type="term" value="F:transferase activity"/>
    <property type="evidence" value="ECO:0007669"/>
    <property type="project" value="UniProtKB-KW"/>
</dbReference>
<protein>
    <submittedName>
        <fullName evidence="3">Aspartyl-tRNA(Asn)/glutamyl-tRNA(Gln) amidotransferase subunit A</fullName>
    </submittedName>
</protein>
<sequence length="471" mass="50305">MRSTEPLLTASELVAAYSSGELSPVEVTRGALETIEKLDPEYKAYTLADPEVALDQARHSEERWREGNPIGWLDGVPASIKDMFLTQGWPTLRGSLCIDRDQPWDVDSPVSARMRENGLVLLGKTTTPELGWKAVTDCPLDGVTRNPYDPSLTPGGSSGGSAVAVATGMGELSVGTDGGGSVRIPASFCGIVGFKPTGGRIPLYPASPFGPLAHAGPMARSVDDIALFLDVLATPDHRDPAALPPPPGTYREAVRRDVRGLRAAFSLDLGYVDVDPEVAQLVVSVVAALTEAGVHVEETDPGFTDPIDAFGVLWSTGAAKWLDTFPPGSAERVDPGLAQVWRQGHTYSASDYLEASAERAALGIHMGEFHTRHDILLTPSVGIQPFEAGHDVPPGSGLDSWMQWARFSYPFNMTQQPAISVPAGFTSRGLPVGLQIVGPRHSDDLVLAVAKLVEEIRPWPTDRRAAPKAAR</sequence>
<dbReference type="InterPro" id="IPR020556">
    <property type="entry name" value="Amidase_CS"/>
</dbReference>
<keyword evidence="4" id="KW-1185">Reference proteome</keyword>
<reference evidence="3 4" key="1">
    <citation type="submission" date="2018-03" db="EMBL/GenBank/DDBJ databases">
        <title>Genomic Encyclopedia of Type Strains, Phase III (KMG-III): the genomes of soil and plant-associated and newly described type strains.</title>
        <authorList>
            <person name="Whitman W."/>
        </authorList>
    </citation>
    <scope>NUCLEOTIDE SEQUENCE [LARGE SCALE GENOMIC DNA]</scope>
    <source>
        <strain evidence="3 4">CGMCC 4.7125</strain>
    </source>
</reference>
<evidence type="ECO:0000256" key="1">
    <source>
        <dbReference type="ARBA" id="ARBA00009199"/>
    </source>
</evidence>
<comment type="caution">
    <text evidence="3">The sequence shown here is derived from an EMBL/GenBank/DDBJ whole genome shotgun (WGS) entry which is preliminary data.</text>
</comment>